<evidence type="ECO:0000256" key="2">
    <source>
        <dbReference type="ARBA" id="ARBA00009810"/>
    </source>
</evidence>
<dbReference type="InterPro" id="IPR000531">
    <property type="entry name" value="Beta-barrel_TonB"/>
</dbReference>
<keyword evidence="5" id="KW-0410">Iron transport</keyword>
<dbReference type="OrthoDB" id="9790771at2"/>
<evidence type="ECO:0000256" key="7">
    <source>
        <dbReference type="ARBA" id="ARBA00022729"/>
    </source>
</evidence>
<reference evidence="20 21" key="1">
    <citation type="submission" date="2018-07" db="EMBL/GenBank/DDBJ databases">
        <title>Dyella tabacisoli L4-6T, whole genome shotgun sequence.</title>
        <authorList>
            <person name="Zhou X.-K."/>
            <person name="Li W.-J."/>
            <person name="Duan Y.-Q."/>
        </authorList>
    </citation>
    <scope>NUCLEOTIDE SEQUENCE [LARGE SCALE GENOMIC DNA]</scope>
    <source>
        <strain evidence="20 21">L4-6</strain>
    </source>
</reference>
<evidence type="ECO:0000256" key="4">
    <source>
        <dbReference type="ARBA" id="ARBA00022452"/>
    </source>
</evidence>
<evidence type="ECO:0000256" key="9">
    <source>
        <dbReference type="ARBA" id="ARBA00023065"/>
    </source>
</evidence>
<keyword evidence="12 20" id="KW-0675">Receptor</keyword>
<dbReference type="Proteomes" id="UP000253782">
    <property type="component" value="Unassembled WGS sequence"/>
</dbReference>
<keyword evidence="10 16" id="KW-0798">TonB box</keyword>
<comment type="caution">
    <text evidence="20">The sequence shown here is derived from an EMBL/GenBank/DDBJ whole genome shotgun (WGS) entry which is preliminary data.</text>
</comment>
<keyword evidence="13 14" id="KW-0998">Cell outer membrane</keyword>
<dbReference type="PROSITE" id="PS01156">
    <property type="entry name" value="TONB_DEPENDENT_REC_2"/>
    <property type="match status" value="1"/>
</dbReference>
<protein>
    <submittedName>
        <fullName evidence="20">TonB-dependent receptor</fullName>
    </submittedName>
</protein>
<dbReference type="CDD" id="cd01347">
    <property type="entry name" value="ligand_gated_channel"/>
    <property type="match status" value="1"/>
</dbReference>
<dbReference type="Pfam" id="PF00593">
    <property type="entry name" value="TonB_dep_Rec_b-barrel"/>
    <property type="match status" value="1"/>
</dbReference>
<evidence type="ECO:0000256" key="8">
    <source>
        <dbReference type="ARBA" id="ARBA00023004"/>
    </source>
</evidence>
<evidence type="ECO:0000256" key="12">
    <source>
        <dbReference type="ARBA" id="ARBA00023170"/>
    </source>
</evidence>
<feature type="signal peptide" evidence="17">
    <location>
        <begin position="1"/>
        <end position="34"/>
    </location>
</feature>
<dbReference type="EMBL" id="QQAH01000009">
    <property type="protein sequence ID" value="RDD81567.1"/>
    <property type="molecule type" value="Genomic_DNA"/>
</dbReference>
<dbReference type="PROSITE" id="PS52016">
    <property type="entry name" value="TONB_DEPENDENT_REC_3"/>
    <property type="match status" value="1"/>
</dbReference>
<dbReference type="AlphaFoldDB" id="A0A369UM34"/>
<proteinExistence type="inferred from homology"/>
<keyword evidence="7 17" id="KW-0732">Signal</keyword>
<dbReference type="InterPro" id="IPR012910">
    <property type="entry name" value="Plug_dom"/>
</dbReference>
<dbReference type="GO" id="GO:0015891">
    <property type="term" value="P:siderophore transport"/>
    <property type="evidence" value="ECO:0007669"/>
    <property type="project" value="UniProtKB-ARBA"/>
</dbReference>
<keyword evidence="11 14" id="KW-0472">Membrane</keyword>
<evidence type="ECO:0000256" key="15">
    <source>
        <dbReference type="PROSITE-ProRule" id="PRU10144"/>
    </source>
</evidence>
<evidence type="ECO:0000259" key="18">
    <source>
        <dbReference type="Pfam" id="PF00593"/>
    </source>
</evidence>
<dbReference type="GO" id="GO:0015344">
    <property type="term" value="F:siderophore uptake transmembrane transporter activity"/>
    <property type="evidence" value="ECO:0007669"/>
    <property type="project" value="TreeGrafter"/>
</dbReference>
<dbReference type="InterPro" id="IPR039426">
    <property type="entry name" value="TonB-dep_rcpt-like"/>
</dbReference>
<evidence type="ECO:0000256" key="5">
    <source>
        <dbReference type="ARBA" id="ARBA00022496"/>
    </source>
</evidence>
<sequence length="756" mass="81743">MSSQTAYVTSHPGTPKRLLMSALGLALLPAAAQAGNATADTANQGDDQTPKTTRLESVKVQATTVNSTSPKFTASLLDTPRAVTVIPQSILQETGAISLTDALRTVPGITFGAGEGGNPNGDRPFIRGFDSQSSIFIDGVRSSGSQSREIFDIEQVEVIKGPSSAYTGRGSVGGSINLLTKAPKTENSLNGSLGLGTADYQRATVDWNQLIGSDSAFRLNVLGHRNDIADRGGPDARRWGIAPSITFGLHADTSVTLSYYHLQSNEQPDSGIPYGNPNNYPQGSGKPIHVPHDTYYGLYARDFQKQRNDVGTILVKHSFGKSWLLRNTTVYGRSTNDYIWTQPDDSQGNFIVNGGVWRRNNNRVSNTTNLTNQTDLTGEFQTGSIKHSLATGIEVSNEKTNRDSYRVGNFNAAGRPLPGETGSIVNGACTLGTGASSGYWCAPVINPNPNDPWNGPVVRALNYTRITTDTRSAWAFDTMEFNEQWSLNLGARFDSFQTKSRASTGVIKNDSNFWSYQGGLVYKPTSNGSIYLSYGTSANPPGVDAGDGADGLAVTNNDLKPENSRNIELGSKWDLFDKHLSLTAAVFRTEKTNARVNTGGRGSPQINAGKQRVDGVELGLSGDITERWNVFGGYTYLKSKLLKPAPGDLASKDNQFPNTPENSFTLWTSYAITPQFTIGGGAYAMSKVYGNTQNTKWVPGYTRFDAMASYVVNRNLTLQLNVQNLTNKYYFDKAYAAHYASVAAGRSAILNFNYAF</sequence>
<feature type="short sequence motif" description="TonB C-terminal box" evidence="15">
    <location>
        <begin position="739"/>
        <end position="756"/>
    </location>
</feature>
<evidence type="ECO:0000256" key="11">
    <source>
        <dbReference type="ARBA" id="ARBA00023136"/>
    </source>
</evidence>
<keyword evidence="3 14" id="KW-0813">Transport</keyword>
<keyword evidence="9" id="KW-0406">Ion transport</keyword>
<feature type="chain" id="PRO_5016942865" evidence="17">
    <location>
        <begin position="35"/>
        <end position="756"/>
    </location>
</feature>
<evidence type="ECO:0000259" key="19">
    <source>
        <dbReference type="Pfam" id="PF07715"/>
    </source>
</evidence>
<evidence type="ECO:0000256" key="1">
    <source>
        <dbReference type="ARBA" id="ARBA00004571"/>
    </source>
</evidence>
<feature type="domain" description="TonB-dependent receptor plug" evidence="19">
    <location>
        <begin position="76"/>
        <end position="174"/>
    </location>
</feature>
<dbReference type="SUPFAM" id="SSF56935">
    <property type="entry name" value="Porins"/>
    <property type="match status" value="1"/>
</dbReference>
<evidence type="ECO:0000256" key="6">
    <source>
        <dbReference type="ARBA" id="ARBA00022692"/>
    </source>
</evidence>
<dbReference type="InterPro" id="IPR036942">
    <property type="entry name" value="Beta-barrel_TonB_sf"/>
</dbReference>
<dbReference type="RefSeq" id="WP_114845438.1">
    <property type="nucleotide sequence ID" value="NZ_JBHSPE010000005.1"/>
</dbReference>
<comment type="similarity">
    <text evidence="2 14 16">Belongs to the TonB-dependent receptor family.</text>
</comment>
<name>A0A369UM34_9GAMM</name>
<dbReference type="InterPro" id="IPR037066">
    <property type="entry name" value="Plug_dom_sf"/>
</dbReference>
<evidence type="ECO:0000313" key="21">
    <source>
        <dbReference type="Proteomes" id="UP000253782"/>
    </source>
</evidence>
<keyword evidence="8" id="KW-0408">Iron</keyword>
<dbReference type="PANTHER" id="PTHR32552">
    <property type="entry name" value="FERRICHROME IRON RECEPTOR-RELATED"/>
    <property type="match status" value="1"/>
</dbReference>
<dbReference type="InterPro" id="IPR010917">
    <property type="entry name" value="TonB_rcpt_CS"/>
</dbReference>
<organism evidence="20 21">
    <name type="scientific">Dyella tabacisoli</name>
    <dbReference type="NCBI Taxonomy" id="2282381"/>
    <lineage>
        <taxon>Bacteria</taxon>
        <taxon>Pseudomonadati</taxon>
        <taxon>Pseudomonadota</taxon>
        <taxon>Gammaproteobacteria</taxon>
        <taxon>Lysobacterales</taxon>
        <taxon>Rhodanobacteraceae</taxon>
        <taxon>Dyella</taxon>
    </lineage>
</organism>
<evidence type="ECO:0000256" key="16">
    <source>
        <dbReference type="RuleBase" id="RU003357"/>
    </source>
</evidence>
<dbReference type="PANTHER" id="PTHR32552:SF89">
    <property type="entry name" value="CATECHOLATE SIDEROPHORE RECEPTOR FIU"/>
    <property type="match status" value="1"/>
</dbReference>
<evidence type="ECO:0000256" key="17">
    <source>
        <dbReference type="SAM" id="SignalP"/>
    </source>
</evidence>
<gene>
    <name evidence="20" type="ORF">DVJ77_10340</name>
</gene>
<comment type="subcellular location">
    <subcellularLocation>
        <location evidence="1 14">Cell outer membrane</location>
        <topology evidence="1 14">Multi-pass membrane protein</topology>
    </subcellularLocation>
</comment>
<keyword evidence="6 14" id="KW-0812">Transmembrane</keyword>
<dbReference type="GO" id="GO:0009279">
    <property type="term" value="C:cell outer membrane"/>
    <property type="evidence" value="ECO:0007669"/>
    <property type="project" value="UniProtKB-SubCell"/>
</dbReference>
<evidence type="ECO:0000256" key="13">
    <source>
        <dbReference type="ARBA" id="ARBA00023237"/>
    </source>
</evidence>
<accession>A0A369UM34</accession>
<evidence type="ECO:0000256" key="3">
    <source>
        <dbReference type="ARBA" id="ARBA00022448"/>
    </source>
</evidence>
<evidence type="ECO:0000313" key="20">
    <source>
        <dbReference type="EMBL" id="RDD81567.1"/>
    </source>
</evidence>
<dbReference type="Gene3D" id="2.170.130.10">
    <property type="entry name" value="TonB-dependent receptor, plug domain"/>
    <property type="match status" value="1"/>
</dbReference>
<keyword evidence="4 14" id="KW-1134">Transmembrane beta strand</keyword>
<evidence type="ECO:0000256" key="14">
    <source>
        <dbReference type="PROSITE-ProRule" id="PRU01360"/>
    </source>
</evidence>
<dbReference type="Pfam" id="PF07715">
    <property type="entry name" value="Plug"/>
    <property type="match status" value="1"/>
</dbReference>
<dbReference type="FunFam" id="2.170.130.10:FF:000001">
    <property type="entry name" value="Catecholate siderophore TonB-dependent receptor"/>
    <property type="match status" value="1"/>
</dbReference>
<dbReference type="Gene3D" id="2.40.170.20">
    <property type="entry name" value="TonB-dependent receptor, beta-barrel domain"/>
    <property type="match status" value="1"/>
</dbReference>
<evidence type="ECO:0000256" key="10">
    <source>
        <dbReference type="ARBA" id="ARBA00023077"/>
    </source>
</evidence>
<feature type="domain" description="TonB-dependent receptor-like beta-barrel" evidence="18">
    <location>
        <begin position="256"/>
        <end position="725"/>
    </location>
</feature>
<keyword evidence="21" id="KW-1185">Reference proteome</keyword>